<feature type="compositionally biased region" description="Basic and acidic residues" evidence="1">
    <location>
        <begin position="89"/>
        <end position="107"/>
    </location>
</feature>
<gene>
    <name evidence="2" type="ORF">scyTo_0000011</name>
</gene>
<accession>A0A401NMJ8</accession>
<comment type="caution">
    <text evidence="2">The sequence shown here is derived from an EMBL/GenBank/DDBJ whole genome shotgun (WGS) entry which is preliminary data.</text>
</comment>
<name>A0A401NMJ8_SCYTO</name>
<dbReference type="Proteomes" id="UP000288216">
    <property type="component" value="Unassembled WGS sequence"/>
</dbReference>
<keyword evidence="3" id="KW-1185">Reference proteome</keyword>
<evidence type="ECO:0000256" key="1">
    <source>
        <dbReference type="SAM" id="MobiDB-lite"/>
    </source>
</evidence>
<evidence type="ECO:0000313" key="2">
    <source>
        <dbReference type="EMBL" id="GCB62125.1"/>
    </source>
</evidence>
<proteinExistence type="predicted"/>
<reference evidence="2 3" key="1">
    <citation type="journal article" date="2018" name="Nat. Ecol. Evol.">
        <title>Shark genomes provide insights into elasmobranch evolution and the origin of vertebrates.</title>
        <authorList>
            <person name="Hara Y"/>
            <person name="Yamaguchi K"/>
            <person name="Onimaru K"/>
            <person name="Kadota M"/>
            <person name="Koyanagi M"/>
            <person name="Keeley SD"/>
            <person name="Tatsumi K"/>
            <person name="Tanaka K"/>
            <person name="Motone F"/>
            <person name="Kageyama Y"/>
            <person name="Nozu R"/>
            <person name="Adachi N"/>
            <person name="Nishimura O"/>
            <person name="Nakagawa R"/>
            <person name="Tanegashima C"/>
            <person name="Kiyatake I"/>
            <person name="Matsumoto R"/>
            <person name="Murakumo K"/>
            <person name="Nishida K"/>
            <person name="Terakita A"/>
            <person name="Kuratani S"/>
            <person name="Sato K"/>
            <person name="Hyodo S Kuraku.S."/>
        </authorList>
    </citation>
    <scope>NUCLEOTIDE SEQUENCE [LARGE SCALE GENOMIC DNA]</scope>
</reference>
<evidence type="ECO:0000313" key="3">
    <source>
        <dbReference type="Proteomes" id="UP000288216"/>
    </source>
</evidence>
<dbReference type="AlphaFoldDB" id="A0A401NMJ8"/>
<dbReference type="EMBL" id="BFAA01000001">
    <property type="protein sequence ID" value="GCB62125.1"/>
    <property type="molecule type" value="Genomic_DNA"/>
</dbReference>
<protein>
    <submittedName>
        <fullName evidence="2">Uncharacterized protein</fullName>
    </submittedName>
</protein>
<sequence length="120" mass="13829">MASFDAKIFIEQEDLTRQNLISLNKEQLKATAKQVELNTQNKAKRPEELKVLTEHLGLITSPEQVEETETELHQVVLVKFHLEEQRSGLELLEKEKREEDGERERENMLSSSKGVAGTER</sequence>
<feature type="region of interest" description="Disordered" evidence="1">
    <location>
        <begin position="89"/>
        <end position="120"/>
    </location>
</feature>
<organism evidence="2 3">
    <name type="scientific">Scyliorhinus torazame</name>
    <name type="common">Cloudy catshark</name>
    <name type="synonym">Catulus torazame</name>
    <dbReference type="NCBI Taxonomy" id="75743"/>
    <lineage>
        <taxon>Eukaryota</taxon>
        <taxon>Metazoa</taxon>
        <taxon>Chordata</taxon>
        <taxon>Craniata</taxon>
        <taxon>Vertebrata</taxon>
        <taxon>Chondrichthyes</taxon>
        <taxon>Elasmobranchii</taxon>
        <taxon>Galeomorphii</taxon>
        <taxon>Galeoidea</taxon>
        <taxon>Carcharhiniformes</taxon>
        <taxon>Scyliorhinidae</taxon>
        <taxon>Scyliorhinus</taxon>
    </lineage>
</organism>